<protein>
    <submittedName>
        <fullName evidence="1">Uncharacterized protein</fullName>
    </submittedName>
</protein>
<proteinExistence type="predicted"/>
<dbReference type="EMBL" id="AP017312">
    <property type="protein sequence ID" value="BAU28064.1"/>
    <property type="molecule type" value="Genomic_DNA"/>
</dbReference>
<reference evidence="1 2" key="1">
    <citation type="submission" date="2015-12" db="EMBL/GenBank/DDBJ databases">
        <title>Genome sequence of Aneurinibacillus soli.</title>
        <authorList>
            <person name="Lee J.S."/>
            <person name="Lee K.C."/>
            <person name="Kim K.K."/>
            <person name="Lee B.W."/>
        </authorList>
    </citation>
    <scope>NUCLEOTIDE SEQUENCE [LARGE SCALE GENOMIC DNA]</scope>
    <source>
        <strain evidence="1 2">CB4</strain>
    </source>
</reference>
<dbReference type="SUPFAM" id="SSF69318">
    <property type="entry name" value="Integrin alpha N-terminal domain"/>
    <property type="match status" value="1"/>
</dbReference>
<dbReference type="AlphaFoldDB" id="A0A0U5B1C0"/>
<accession>A0A0U5B1C0</accession>
<organism evidence="1 2">
    <name type="scientific">Aneurinibacillus soli</name>
    <dbReference type="NCBI Taxonomy" id="1500254"/>
    <lineage>
        <taxon>Bacteria</taxon>
        <taxon>Bacillati</taxon>
        <taxon>Bacillota</taxon>
        <taxon>Bacilli</taxon>
        <taxon>Bacillales</taxon>
        <taxon>Paenibacillaceae</taxon>
        <taxon>Aneurinibacillus group</taxon>
        <taxon>Aneurinibacillus</taxon>
    </lineage>
</organism>
<evidence type="ECO:0000313" key="2">
    <source>
        <dbReference type="Proteomes" id="UP000217696"/>
    </source>
</evidence>
<name>A0A0U5B1C0_9BACL</name>
<sequence length="245" mass="27650">MYHPYMWAYRAPQPSGQSIVLDTAIGDVNGDRVPDRVFLVGTKPYGASSPLVADITIVVEDGRTKQHYRIPLKENQGYGPTLFLGDFTGDHVDDIMVNMSSGGSGGITYNYVYSFLGNQPRKLFDFEQFNRTHTGTVTYEDYYRVRVVTENPKNVYTLDINYKGADYLNEIYRPDGKLKAPLSGDINGLGGLYPVDFDYDGVYELMAFQRIIGRYNADGLGLVMNVQKWQGDRFTPFNQWIAING</sequence>
<dbReference type="RefSeq" id="WP_096465851.1">
    <property type="nucleotide sequence ID" value="NZ_AP017312.1"/>
</dbReference>
<evidence type="ECO:0000313" key="1">
    <source>
        <dbReference type="EMBL" id="BAU28064.1"/>
    </source>
</evidence>
<gene>
    <name evidence="1" type="ORF">CB4_02238</name>
</gene>
<dbReference type="Proteomes" id="UP000217696">
    <property type="component" value="Chromosome"/>
</dbReference>
<dbReference type="InterPro" id="IPR028994">
    <property type="entry name" value="Integrin_alpha_N"/>
</dbReference>
<dbReference type="KEGG" id="asoc:CB4_02238"/>
<dbReference type="OrthoDB" id="1653343at2"/>
<keyword evidence="2" id="KW-1185">Reference proteome</keyword>